<comment type="caution">
    <text evidence="1">The sequence shown here is derived from an EMBL/GenBank/DDBJ whole genome shotgun (WGS) entry which is preliminary data.</text>
</comment>
<sequence>MIVQAGASGELNKSYRIATSTQCPPGLLGYTTFSRAQKHHTAADLDPQYEGGYSRADQSLGLTAAQRHRQQTITISVAGAKPHKDTYGIESEAAGLKQLSGFANTANRFPSCTRKHMQHGR</sequence>
<gene>
    <name evidence="1" type="ORF">NDU88_007011</name>
</gene>
<proteinExistence type="predicted"/>
<organism evidence="1 2">
    <name type="scientific">Pleurodeles waltl</name>
    <name type="common">Iberian ribbed newt</name>
    <dbReference type="NCBI Taxonomy" id="8319"/>
    <lineage>
        <taxon>Eukaryota</taxon>
        <taxon>Metazoa</taxon>
        <taxon>Chordata</taxon>
        <taxon>Craniata</taxon>
        <taxon>Vertebrata</taxon>
        <taxon>Euteleostomi</taxon>
        <taxon>Amphibia</taxon>
        <taxon>Batrachia</taxon>
        <taxon>Caudata</taxon>
        <taxon>Salamandroidea</taxon>
        <taxon>Salamandridae</taxon>
        <taxon>Pleurodelinae</taxon>
        <taxon>Pleurodeles</taxon>
    </lineage>
</organism>
<name>A0AAV7UN67_PLEWA</name>
<reference evidence="1" key="1">
    <citation type="journal article" date="2022" name="bioRxiv">
        <title>Sequencing and chromosome-scale assembly of the giantPleurodeles waltlgenome.</title>
        <authorList>
            <person name="Brown T."/>
            <person name="Elewa A."/>
            <person name="Iarovenko S."/>
            <person name="Subramanian E."/>
            <person name="Araus A.J."/>
            <person name="Petzold A."/>
            <person name="Susuki M."/>
            <person name="Suzuki K.-i.T."/>
            <person name="Hayashi T."/>
            <person name="Toyoda A."/>
            <person name="Oliveira C."/>
            <person name="Osipova E."/>
            <person name="Leigh N.D."/>
            <person name="Simon A."/>
            <person name="Yun M.H."/>
        </authorList>
    </citation>
    <scope>NUCLEOTIDE SEQUENCE</scope>
    <source>
        <strain evidence="1">20211129_DDA</strain>
        <tissue evidence="1">Liver</tissue>
    </source>
</reference>
<dbReference type="AlphaFoldDB" id="A0AAV7UN67"/>
<dbReference type="Proteomes" id="UP001066276">
    <property type="component" value="Chromosome 3_1"/>
</dbReference>
<evidence type="ECO:0000313" key="2">
    <source>
        <dbReference type="Proteomes" id="UP001066276"/>
    </source>
</evidence>
<accession>A0AAV7UN67</accession>
<protein>
    <submittedName>
        <fullName evidence="1">Uncharacterized protein</fullName>
    </submittedName>
</protein>
<keyword evidence="2" id="KW-1185">Reference proteome</keyword>
<dbReference type="EMBL" id="JANPWB010000005">
    <property type="protein sequence ID" value="KAJ1190273.1"/>
    <property type="molecule type" value="Genomic_DNA"/>
</dbReference>
<evidence type="ECO:0000313" key="1">
    <source>
        <dbReference type="EMBL" id="KAJ1190273.1"/>
    </source>
</evidence>